<evidence type="ECO:0000313" key="2">
    <source>
        <dbReference type="Proteomes" id="UP000642571"/>
    </source>
</evidence>
<proteinExistence type="predicted"/>
<organism evidence="1 2">
    <name type="scientific">Pontibacillus salipaludis</name>
    <dbReference type="NCBI Taxonomy" id="1697394"/>
    <lineage>
        <taxon>Bacteria</taxon>
        <taxon>Bacillati</taxon>
        <taxon>Bacillota</taxon>
        <taxon>Bacilli</taxon>
        <taxon>Bacillales</taxon>
        <taxon>Bacillaceae</taxon>
        <taxon>Pontibacillus</taxon>
    </lineage>
</organism>
<name>A0ABQ1QE23_9BACI</name>
<accession>A0ABQ1QE23</accession>
<protein>
    <recommendedName>
        <fullName evidence="3">Helix-turn-helix conjugative transposon-like domain-containing protein</fullName>
    </recommendedName>
</protein>
<evidence type="ECO:0000313" key="1">
    <source>
        <dbReference type="EMBL" id="GGD23628.1"/>
    </source>
</evidence>
<reference evidence="2" key="1">
    <citation type="journal article" date="2019" name="Int. J. Syst. Evol. Microbiol.">
        <title>The Global Catalogue of Microorganisms (GCM) 10K type strain sequencing project: providing services to taxonomists for standard genome sequencing and annotation.</title>
        <authorList>
            <consortium name="The Broad Institute Genomics Platform"/>
            <consortium name="The Broad Institute Genome Sequencing Center for Infectious Disease"/>
            <person name="Wu L."/>
            <person name="Ma J."/>
        </authorList>
    </citation>
    <scope>NUCLEOTIDE SEQUENCE [LARGE SCALE GENOMIC DNA]</scope>
    <source>
        <strain evidence="2">CGMCC 1.15353</strain>
    </source>
</reference>
<keyword evidence="2" id="KW-1185">Reference proteome</keyword>
<dbReference type="EMBL" id="BMIN01000019">
    <property type="protein sequence ID" value="GGD23628.1"/>
    <property type="molecule type" value="Genomic_DNA"/>
</dbReference>
<dbReference type="RefSeq" id="WP_188655596.1">
    <property type="nucleotide sequence ID" value="NZ_BMIN01000019.1"/>
</dbReference>
<sequence length="76" mass="8810">MVALYNWVKEAQSGYGTEEKVIDTFIPKIKKSLRLTKPANREDLEQELKLCVIHYVRSYSLDKVPGLVDLNEQRNS</sequence>
<evidence type="ECO:0008006" key="3">
    <source>
        <dbReference type="Google" id="ProtNLM"/>
    </source>
</evidence>
<gene>
    <name evidence="1" type="ORF">GCM10011389_34210</name>
</gene>
<dbReference type="Proteomes" id="UP000642571">
    <property type="component" value="Unassembled WGS sequence"/>
</dbReference>
<comment type="caution">
    <text evidence="1">The sequence shown here is derived from an EMBL/GenBank/DDBJ whole genome shotgun (WGS) entry which is preliminary data.</text>
</comment>